<evidence type="ECO:0000313" key="2">
    <source>
        <dbReference type="EMBL" id="KAL0923911.1"/>
    </source>
</evidence>
<organism evidence="2 3">
    <name type="scientific">Dendrobium thyrsiflorum</name>
    <name type="common">Pinecone-like raceme dendrobium</name>
    <name type="synonym">Orchid</name>
    <dbReference type="NCBI Taxonomy" id="117978"/>
    <lineage>
        <taxon>Eukaryota</taxon>
        <taxon>Viridiplantae</taxon>
        <taxon>Streptophyta</taxon>
        <taxon>Embryophyta</taxon>
        <taxon>Tracheophyta</taxon>
        <taxon>Spermatophyta</taxon>
        <taxon>Magnoliopsida</taxon>
        <taxon>Liliopsida</taxon>
        <taxon>Asparagales</taxon>
        <taxon>Orchidaceae</taxon>
        <taxon>Epidendroideae</taxon>
        <taxon>Malaxideae</taxon>
        <taxon>Dendrobiinae</taxon>
        <taxon>Dendrobium</taxon>
    </lineage>
</organism>
<gene>
    <name evidence="2" type="ORF">M5K25_004698</name>
</gene>
<protein>
    <submittedName>
        <fullName evidence="2">Uncharacterized protein</fullName>
    </submittedName>
</protein>
<dbReference type="AlphaFoldDB" id="A0ABD0VGZ2"/>
<sequence length="279" mass="32281">MVRSTSSSLDASDFLFLAIAAGTDRRSTLSSQEPTTPQSPLSLSLAQPIGYAKGRRQPVTQKGEETAWGRHDEADDKEYALKIDNSILESVNKFLQVELTAFKENKTPHALEEFQKSSPQHASFKPRKRHHNPHRLVNPFSARDQINITPILLLTTYYIMTNIDFNAADIIICYFDNLTCIRDPRHKRKPNLTLGHLIIFVLESKYNLKFLAPPDHLPVFYSNRSFHILHSTHHHAIDQLVQIFDQWEARLDFYLTEQQQQYEQNLAHFDIYVGQQQQQ</sequence>
<reference evidence="2 3" key="1">
    <citation type="journal article" date="2024" name="Plant Biotechnol. J.">
        <title>Dendrobium thyrsiflorum genome and its molecular insights into genes involved in important horticultural traits.</title>
        <authorList>
            <person name="Chen B."/>
            <person name="Wang J.Y."/>
            <person name="Zheng P.J."/>
            <person name="Li K.L."/>
            <person name="Liang Y.M."/>
            <person name="Chen X.F."/>
            <person name="Zhang C."/>
            <person name="Zhao X."/>
            <person name="He X."/>
            <person name="Zhang G.Q."/>
            <person name="Liu Z.J."/>
            <person name="Xu Q."/>
        </authorList>
    </citation>
    <scope>NUCLEOTIDE SEQUENCE [LARGE SCALE GENOMIC DNA]</scope>
    <source>
        <strain evidence="2">GZMU011</strain>
    </source>
</reference>
<name>A0ABD0VGZ2_DENTH</name>
<feature type="region of interest" description="Disordered" evidence="1">
    <location>
        <begin position="52"/>
        <end position="71"/>
    </location>
</feature>
<keyword evidence="3" id="KW-1185">Reference proteome</keyword>
<proteinExistence type="predicted"/>
<feature type="compositionally biased region" description="Basic residues" evidence="1">
    <location>
        <begin position="124"/>
        <end position="134"/>
    </location>
</feature>
<evidence type="ECO:0000313" key="3">
    <source>
        <dbReference type="Proteomes" id="UP001552299"/>
    </source>
</evidence>
<comment type="caution">
    <text evidence="2">The sequence shown here is derived from an EMBL/GenBank/DDBJ whole genome shotgun (WGS) entry which is preliminary data.</text>
</comment>
<feature type="compositionally biased region" description="Basic and acidic residues" evidence="1">
    <location>
        <begin position="62"/>
        <end position="71"/>
    </location>
</feature>
<feature type="region of interest" description="Disordered" evidence="1">
    <location>
        <begin position="113"/>
        <end position="135"/>
    </location>
</feature>
<dbReference type="EMBL" id="JANQDX010000005">
    <property type="protein sequence ID" value="KAL0923911.1"/>
    <property type="molecule type" value="Genomic_DNA"/>
</dbReference>
<accession>A0ABD0VGZ2</accession>
<evidence type="ECO:0000256" key="1">
    <source>
        <dbReference type="SAM" id="MobiDB-lite"/>
    </source>
</evidence>
<dbReference type="Proteomes" id="UP001552299">
    <property type="component" value="Unassembled WGS sequence"/>
</dbReference>